<organism evidence="1 2">
    <name type="scientific">Iphiclides podalirius</name>
    <name type="common">scarce swallowtail</name>
    <dbReference type="NCBI Taxonomy" id="110791"/>
    <lineage>
        <taxon>Eukaryota</taxon>
        <taxon>Metazoa</taxon>
        <taxon>Ecdysozoa</taxon>
        <taxon>Arthropoda</taxon>
        <taxon>Hexapoda</taxon>
        <taxon>Insecta</taxon>
        <taxon>Pterygota</taxon>
        <taxon>Neoptera</taxon>
        <taxon>Endopterygota</taxon>
        <taxon>Lepidoptera</taxon>
        <taxon>Glossata</taxon>
        <taxon>Ditrysia</taxon>
        <taxon>Papilionoidea</taxon>
        <taxon>Papilionidae</taxon>
        <taxon>Papilioninae</taxon>
        <taxon>Iphiclides</taxon>
    </lineage>
</organism>
<reference evidence="1" key="1">
    <citation type="submission" date="2022-03" db="EMBL/GenBank/DDBJ databases">
        <authorList>
            <person name="Martin H S."/>
        </authorList>
    </citation>
    <scope>NUCLEOTIDE SEQUENCE</scope>
</reference>
<gene>
    <name evidence="1" type="ORF">IPOD504_LOCUS15828</name>
</gene>
<evidence type="ECO:0000313" key="2">
    <source>
        <dbReference type="Proteomes" id="UP000837857"/>
    </source>
</evidence>
<evidence type="ECO:0000313" key="1">
    <source>
        <dbReference type="EMBL" id="CAH2073871.1"/>
    </source>
</evidence>
<dbReference type="Proteomes" id="UP000837857">
    <property type="component" value="Chromosome 7"/>
</dbReference>
<accession>A0ABN8J0W2</accession>
<dbReference type="EMBL" id="OW152819">
    <property type="protein sequence ID" value="CAH2073871.1"/>
    <property type="molecule type" value="Genomic_DNA"/>
</dbReference>
<sequence>MGEGEVANGAWGVLQTGWDMVWGQTGEARRTSFPHRRATRHTYVETHALHARLLDLSQAFFFGECRSGAKRVRSAAGVKRRRRVVGRRGSTRAPHLYAGPADGKNLAHPLCIDNFTIARTSEDHLIVRSVFVAVRYECSPRSLAGHWHYSATALGLLRYF</sequence>
<keyword evidence="2" id="KW-1185">Reference proteome</keyword>
<feature type="non-terminal residue" evidence="1">
    <location>
        <position position="160"/>
    </location>
</feature>
<protein>
    <submittedName>
        <fullName evidence="1">Uncharacterized protein</fullName>
    </submittedName>
</protein>
<name>A0ABN8J0W2_9NEOP</name>
<proteinExistence type="predicted"/>